<dbReference type="InterPro" id="IPR011250">
    <property type="entry name" value="OMP/PagP_B-barrel"/>
</dbReference>
<organism evidence="4 5">
    <name type="scientific">Marinomonas pollencensis</name>
    <dbReference type="NCBI Taxonomy" id="491954"/>
    <lineage>
        <taxon>Bacteria</taxon>
        <taxon>Pseudomonadati</taxon>
        <taxon>Pseudomonadota</taxon>
        <taxon>Gammaproteobacteria</taxon>
        <taxon>Oceanospirillales</taxon>
        <taxon>Oceanospirillaceae</taxon>
        <taxon>Marinomonas</taxon>
    </lineage>
</organism>
<dbReference type="AlphaFoldDB" id="A0A3E0DUZ4"/>
<keyword evidence="1 2" id="KW-0732">Signal</keyword>
<evidence type="ECO:0000313" key="5">
    <source>
        <dbReference type="Proteomes" id="UP000256542"/>
    </source>
</evidence>
<dbReference type="InterPro" id="IPR027385">
    <property type="entry name" value="Beta-barrel_OMP"/>
</dbReference>
<dbReference type="SUPFAM" id="SSF56925">
    <property type="entry name" value="OMPA-like"/>
    <property type="match status" value="1"/>
</dbReference>
<evidence type="ECO:0000259" key="3">
    <source>
        <dbReference type="Pfam" id="PF13505"/>
    </source>
</evidence>
<feature type="chain" id="PRO_5017789434" evidence="2">
    <location>
        <begin position="25"/>
        <end position="239"/>
    </location>
</feature>
<comment type="caution">
    <text evidence="4">The sequence shown here is derived from an EMBL/GenBank/DDBJ whole genome shotgun (WGS) entry which is preliminary data.</text>
</comment>
<proteinExistence type="predicted"/>
<evidence type="ECO:0000313" key="4">
    <source>
        <dbReference type="EMBL" id="REG86728.1"/>
    </source>
</evidence>
<protein>
    <submittedName>
        <fullName evidence="4">Opacity protein-like surface antigen</fullName>
    </submittedName>
</protein>
<evidence type="ECO:0000256" key="2">
    <source>
        <dbReference type="SAM" id="SignalP"/>
    </source>
</evidence>
<reference evidence="4 5" key="1">
    <citation type="submission" date="2018-08" db="EMBL/GenBank/DDBJ databases">
        <title>Genomic Encyclopedia of Type Strains, Phase III (KMG-III): the genomes of soil and plant-associated and newly described type strains.</title>
        <authorList>
            <person name="Whitman W."/>
        </authorList>
    </citation>
    <scope>NUCLEOTIDE SEQUENCE [LARGE SCALE GENOMIC DNA]</scope>
    <source>
        <strain evidence="4 5">CECT 7375</strain>
    </source>
</reference>
<feature type="signal peptide" evidence="2">
    <location>
        <begin position="1"/>
        <end position="24"/>
    </location>
</feature>
<dbReference type="Proteomes" id="UP000256542">
    <property type="component" value="Unassembled WGS sequence"/>
</dbReference>
<name>A0A3E0DUZ4_9GAMM</name>
<dbReference type="EMBL" id="QUNG01000001">
    <property type="protein sequence ID" value="REG86728.1"/>
    <property type="molecule type" value="Genomic_DNA"/>
</dbReference>
<dbReference type="Pfam" id="PF13505">
    <property type="entry name" value="OMP_b-brl"/>
    <property type="match status" value="1"/>
</dbReference>
<sequence length="239" mass="26157">MILRCMNKAILASSLLYISTNLVAAPQYYGVLEMGLSHSDFSNLEASTPEANTTTEVVDDSDSSSYFSVGVGINWENSPLRSEIVYSSFGDQSFIEDTVFTSSGNERTTTNIKQESLMFNLLYDIDIKSNVFKPYIGAGVGVLRSKVSATQSDEPATSRSASFAEASDTNFMWSVVIGANYSMAETLMVGFGYRYTDAGEISTDDNCEGSDAFICDAGEKHSADQKSQLLFVSMNYYFE</sequence>
<evidence type="ECO:0000256" key="1">
    <source>
        <dbReference type="ARBA" id="ARBA00022729"/>
    </source>
</evidence>
<dbReference type="Gene3D" id="2.40.160.20">
    <property type="match status" value="1"/>
</dbReference>
<feature type="domain" description="Outer membrane protein beta-barrel" evidence="3">
    <location>
        <begin position="24"/>
        <end position="205"/>
    </location>
</feature>
<accession>A0A3E0DUZ4</accession>
<keyword evidence="5" id="KW-1185">Reference proteome</keyword>
<dbReference type="OrthoDB" id="6101900at2"/>
<gene>
    <name evidence="4" type="ORF">DFP81_101293</name>
</gene>